<comment type="subcellular location">
    <subcellularLocation>
        <location evidence="1">Cytoplasm</location>
        <location evidence="1">Cytoskeleton</location>
    </subcellularLocation>
</comment>
<evidence type="ECO:0000313" key="9">
    <source>
        <dbReference type="Proteomes" id="UP000287033"/>
    </source>
</evidence>
<dbReference type="GO" id="GO:0005813">
    <property type="term" value="C:centrosome"/>
    <property type="evidence" value="ECO:0007669"/>
    <property type="project" value="TreeGrafter"/>
</dbReference>
<dbReference type="Pfam" id="PF15297">
    <property type="entry name" value="CKAP2_C"/>
    <property type="match status" value="1"/>
</dbReference>
<organism evidence="8 9">
    <name type="scientific">Chiloscyllium punctatum</name>
    <name type="common">Brownbanded bambooshark</name>
    <name type="synonym">Hemiscyllium punctatum</name>
    <dbReference type="NCBI Taxonomy" id="137246"/>
    <lineage>
        <taxon>Eukaryota</taxon>
        <taxon>Metazoa</taxon>
        <taxon>Chordata</taxon>
        <taxon>Craniata</taxon>
        <taxon>Vertebrata</taxon>
        <taxon>Chondrichthyes</taxon>
        <taxon>Elasmobranchii</taxon>
        <taxon>Galeomorphii</taxon>
        <taxon>Galeoidea</taxon>
        <taxon>Orectolobiformes</taxon>
        <taxon>Hemiscylliidae</taxon>
        <taxon>Chiloscyllium</taxon>
    </lineage>
</organism>
<evidence type="ECO:0000256" key="2">
    <source>
        <dbReference type="ARBA" id="ARBA00009468"/>
    </source>
</evidence>
<evidence type="ECO:0000256" key="1">
    <source>
        <dbReference type="ARBA" id="ARBA00004245"/>
    </source>
</evidence>
<feature type="signal peptide" evidence="6">
    <location>
        <begin position="1"/>
        <end position="20"/>
    </location>
</feature>
<dbReference type="GO" id="GO:0072686">
    <property type="term" value="C:mitotic spindle"/>
    <property type="evidence" value="ECO:0007669"/>
    <property type="project" value="TreeGrafter"/>
</dbReference>
<dbReference type="EMBL" id="BEZZ01116429">
    <property type="protein sequence ID" value="GCC43644.1"/>
    <property type="molecule type" value="Genomic_DNA"/>
</dbReference>
<proteinExistence type="inferred from homology"/>
<name>A0A401TLY6_CHIPU</name>
<evidence type="ECO:0000256" key="4">
    <source>
        <dbReference type="ARBA" id="ARBA00022553"/>
    </source>
</evidence>
<evidence type="ECO:0000313" key="8">
    <source>
        <dbReference type="EMBL" id="GCC43644.1"/>
    </source>
</evidence>
<sequence length="96" mass="10407">MGWGGEWAAFTVWLCLRTQGSPPEEVAAALLAIPEGERFAKFWICRAHLLERTGPMEAVIALFEQAVHSGAEPVEELRSALVEAIMRNANALSASA</sequence>
<comment type="caution">
    <text evidence="8">The sequence shown here is derived from an EMBL/GenBank/DDBJ whole genome shotgun (WGS) entry which is preliminary data.</text>
</comment>
<comment type="similarity">
    <text evidence="2">Belongs to the CKAP2 family.</text>
</comment>
<protein>
    <recommendedName>
        <fullName evidence="7">Cytoskeleton-associated protein 2 C-terminal domain-containing protein</fullName>
    </recommendedName>
</protein>
<dbReference type="Gene3D" id="1.25.40.430">
    <property type="match status" value="1"/>
</dbReference>
<dbReference type="OMA" id="FWICRAH"/>
<keyword evidence="9" id="KW-1185">Reference proteome</keyword>
<feature type="domain" description="Cytoskeleton-associated protein 2 C-terminal" evidence="7">
    <location>
        <begin position="14"/>
        <end position="86"/>
    </location>
</feature>
<dbReference type="OrthoDB" id="6288182at2759"/>
<keyword evidence="5" id="KW-0206">Cytoskeleton</keyword>
<evidence type="ECO:0000256" key="5">
    <source>
        <dbReference type="ARBA" id="ARBA00023212"/>
    </source>
</evidence>
<dbReference type="InterPro" id="IPR029197">
    <property type="entry name" value="CKAP2_C"/>
</dbReference>
<gene>
    <name evidence="8" type="ORF">chiPu_0027869</name>
</gene>
<accession>A0A401TLY6</accession>
<evidence type="ECO:0000256" key="6">
    <source>
        <dbReference type="SAM" id="SignalP"/>
    </source>
</evidence>
<dbReference type="PANTHER" id="PTHR47078">
    <property type="entry name" value="CYTOSKELETON-ASSOCIATED PROTEIN 2-LIKE"/>
    <property type="match status" value="1"/>
</dbReference>
<keyword evidence="4" id="KW-0597">Phosphoprotein</keyword>
<dbReference type="STRING" id="137246.A0A401TLY6"/>
<feature type="non-terminal residue" evidence="8">
    <location>
        <position position="96"/>
    </location>
</feature>
<dbReference type="InterPro" id="IPR052855">
    <property type="entry name" value="CKAP2-like"/>
</dbReference>
<dbReference type="Proteomes" id="UP000287033">
    <property type="component" value="Unassembled WGS sequence"/>
</dbReference>
<dbReference type="AlphaFoldDB" id="A0A401TLY6"/>
<reference evidence="8 9" key="1">
    <citation type="journal article" date="2018" name="Nat. Ecol. Evol.">
        <title>Shark genomes provide insights into elasmobranch evolution and the origin of vertebrates.</title>
        <authorList>
            <person name="Hara Y"/>
            <person name="Yamaguchi K"/>
            <person name="Onimaru K"/>
            <person name="Kadota M"/>
            <person name="Koyanagi M"/>
            <person name="Keeley SD"/>
            <person name="Tatsumi K"/>
            <person name="Tanaka K"/>
            <person name="Motone F"/>
            <person name="Kageyama Y"/>
            <person name="Nozu R"/>
            <person name="Adachi N"/>
            <person name="Nishimura O"/>
            <person name="Nakagawa R"/>
            <person name="Tanegashima C"/>
            <person name="Kiyatake I"/>
            <person name="Matsumoto R"/>
            <person name="Murakumo K"/>
            <person name="Nishida K"/>
            <person name="Terakita A"/>
            <person name="Kuratani S"/>
            <person name="Sato K"/>
            <person name="Hyodo S Kuraku.S."/>
        </authorList>
    </citation>
    <scope>NUCLEOTIDE SEQUENCE [LARGE SCALE GENOMIC DNA]</scope>
</reference>
<evidence type="ECO:0000259" key="7">
    <source>
        <dbReference type="Pfam" id="PF15297"/>
    </source>
</evidence>
<evidence type="ECO:0000256" key="3">
    <source>
        <dbReference type="ARBA" id="ARBA00022490"/>
    </source>
</evidence>
<keyword evidence="3" id="KW-0963">Cytoplasm</keyword>
<dbReference type="GO" id="GO:0005829">
    <property type="term" value="C:cytosol"/>
    <property type="evidence" value="ECO:0007669"/>
    <property type="project" value="TreeGrafter"/>
</dbReference>
<feature type="chain" id="PRO_5019199418" description="Cytoskeleton-associated protein 2 C-terminal domain-containing protein" evidence="6">
    <location>
        <begin position="21"/>
        <end position="96"/>
    </location>
</feature>
<keyword evidence="6" id="KW-0732">Signal</keyword>
<dbReference type="PANTHER" id="PTHR47078:SF1">
    <property type="entry name" value="CYTOSKELETON-ASSOCIATED PROTEIN 2-LIKE"/>
    <property type="match status" value="1"/>
</dbReference>